<dbReference type="SUPFAM" id="SSF103481">
    <property type="entry name" value="Multidrug resistance efflux transporter EmrE"/>
    <property type="match status" value="1"/>
</dbReference>
<evidence type="ECO:0000313" key="7">
    <source>
        <dbReference type="EMBL" id="KAL3764374.1"/>
    </source>
</evidence>
<comment type="subcellular location">
    <subcellularLocation>
        <location evidence="1">Membrane</location>
        <topology evidence="1">Multi-pass membrane protein</topology>
    </subcellularLocation>
</comment>
<dbReference type="Proteomes" id="UP001530293">
    <property type="component" value="Unassembled WGS sequence"/>
</dbReference>
<proteinExistence type="predicted"/>
<protein>
    <recommendedName>
        <fullName evidence="6">EamA domain-containing protein</fullName>
    </recommendedName>
</protein>
<name>A0ABD3MK06_9STRA</name>
<dbReference type="PANTHER" id="PTHR12570">
    <property type="match status" value="1"/>
</dbReference>
<feature type="transmembrane region" description="Helical" evidence="5">
    <location>
        <begin position="361"/>
        <end position="379"/>
    </location>
</feature>
<feature type="transmembrane region" description="Helical" evidence="5">
    <location>
        <begin position="330"/>
        <end position="349"/>
    </location>
</feature>
<dbReference type="GO" id="GO:0016020">
    <property type="term" value="C:membrane"/>
    <property type="evidence" value="ECO:0007669"/>
    <property type="project" value="UniProtKB-SubCell"/>
</dbReference>
<feature type="transmembrane region" description="Helical" evidence="5">
    <location>
        <begin position="131"/>
        <end position="155"/>
    </location>
</feature>
<keyword evidence="8" id="KW-1185">Reference proteome</keyword>
<evidence type="ECO:0000256" key="4">
    <source>
        <dbReference type="ARBA" id="ARBA00023136"/>
    </source>
</evidence>
<dbReference type="AlphaFoldDB" id="A0ABD3MK06"/>
<keyword evidence="3 5" id="KW-1133">Transmembrane helix</keyword>
<feature type="transmembrane region" description="Helical" evidence="5">
    <location>
        <begin position="161"/>
        <end position="180"/>
    </location>
</feature>
<feature type="domain" description="EamA" evidence="6">
    <location>
        <begin position="125"/>
        <end position="204"/>
    </location>
</feature>
<evidence type="ECO:0000256" key="2">
    <source>
        <dbReference type="ARBA" id="ARBA00022692"/>
    </source>
</evidence>
<evidence type="ECO:0000256" key="5">
    <source>
        <dbReference type="SAM" id="Phobius"/>
    </source>
</evidence>
<evidence type="ECO:0000259" key="6">
    <source>
        <dbReference type="Pfam" id="PF00892"/>
    </source>
</evidence>
<dbReference type="InterPro" id="IPR008521">
    <property type="entry name" value="Mg_trans_NIPA"/>
</dbReference>
<dbReference type="Pfam" id="PF00892">
    <property type="entry name" value="EamA"/>
    <property type="match status" value="1"/>
</dbReference>
<feature type="transmembrane region" description="Helical" evidence="5">
    <location>
        <begin position="228"/>
        <end position="249"/>
    </location>
</feature>
<dbReference type="InterPro" id="IPR037185">
    <property type="entry name" value="EmrE-like"/>
</dbReference>
<evidence type="ECO:0000313" key="8">
    <source>
        <dbReference type="Proteomes" id="UP001530293"/>
    </source>
</evidence>
<comment type="caution">
    <text evidence="7">The sequence shown here is derived from an EMBL/GenBank/DDBJ whole genome shotgun (WGS) entry which is preliminary data.</text>
</comment>
<feature type="transmembrane region" description="Helical" evidence="5">
    <location>
        <begin position="299"/>
        <end position="318"/>
    </location>
</feature>
<organism evidence="7 8">
    <name type="scientific">Discostella pseudostelligera</name>
    <dbReference type="NCBI Taxonomy" id="259834"/>
    <lineage>
        <taxon>Eukaryota</taxon>
        <taxon>Sar</taxon>
        <taxon>Stramenopiles</taxon>
        <taxon>Ochrophyta</taxon>
        <taxon>Bacillariophyta</taxon>
        <taxon>Coscinodiscophyceae</taxon>
        <taxon>Thalassiosirophycidae</taxon>
        <taxon>Stephanodiscales</taxon>
        <taxon>Stephanodiscaceae</taxon>
        <taxon>Discostella</taxon>
    </lineage>
</organism>
<accession>A0ABD3MK06</accession>
<evidence type="ECO:0000256" key="1">
    <source>
        <dbReference type="ARBA" id="ARBA00004141"/>
    </source>
</evidence>
<gene>
    <name evidence="7" type="ORF">ACHAWU_006012</name>
</gene>
<keyword evidence="4 5" id="KW-0472">Membrane</keyword>
<dbReference type="Gene3D" id="1.10.3730.20">
    <property type="match status" value="1"/>
</dbReference>
<keyword evidence="2 5" id="KW-0812">Transmembrane</keyword>
<evidence type="ECO:0000256" key="3">
    <source>
        <dbReference type="ARBA" id="ARBA00022989"/>
    </source>
</evidence>
<dbReference type="EMBL" id="JALLBG020000107">
    <property type="protein sequence ID" value="KAL3764374.1"/>
    <property type="molecule type" value="Genomic_DNA"/>
</dbReference>
<reference evidence="7 8" key="1">
    <citation type="submission" date="2024-10" db="EMBL/GenBank/DDBJ databases">
        <title>Updated reference genomes for cyclostephanoid diatoms.</title>
        <authorList>
            <person name="Roberts W.R."/>
            <person name="Alverson A.J."/>
        </authorList>
    </citation>
    <scope>NUCLEOTIDE SEQUENCE [LARGE SCALE GENOMIC DNA]</scope>
    <source>
        <strain evidence="7 8">AJA232-27</strain>
    </source>
</reference>
<sequence>MASSSAAEEVVVTAQDWIRGITYSVLASMIGAASKLSIRKSWLLDATRQQQQQQDEGCSTAQDAYEKVISPMNSYHHQEGNNFSPMEVMTHSPIPNQNQPTQQQFFNISDPLLVCDRNRKTKDDSKSTKQLAWMLYLLGMIGMSFLNPLFCVLAMKYANPSILAPFSGLTLVWIILFSGMILDEYPSRSQKIACASIVAGEVLVAFFGDHVNGVDGGIQGVLSSYQDPAFHIFILIMTLYLIQLGIFIWHCPEDSMLRKMAWGSVGGSITGFQNFLKDALTIFDIWIKDRSSSYLPPEFFLFLFLAMLTSFAGLLCLSSCMKRYDATYSAAMFVVSFVISASLMSAVHYHTFEHLYGITNYMMYPLGLVILLLGAFILVKPRIKDVGCRLSDGDGGHHSLNESLSEFQCN</sequence>
<dbReference type="InterPro" id="IPR000620">
    <property type="entry name" value="EamA_dom"/>
</dbReference>
<dbReference type="PANTHER" id="PTHR12570:SF65">
    <property type="entry name" value="MAGNESIUM TRANSPORTER NIPA9-RELATED"/>
    <property type="match status" value="1"/>
</dbReference>